<reference evidence="1 2" key="1">
    <citation type="submission" date="2017-02" db="EMBL/GenBank/DDBJ databases">
        <authorList>
            <person name="Peterson S.W."/>
        </authorList>
    </citation>
    <scope>NUCLEOTIDE SEQUENCE [LARGE SCALE GENOMIC DNA]</scope>
    <source>
        <strain evidence="1 2">ATCC BAA-908</strain>
    </source>
</reference>
<organism evidence="1 2">
    <name type="scientific">Treponema porcinum</name>
    <dbReference type="NCBI Taxonomy" id="261392"/>
    <lineage>
        <taxon>Bacteria</taxon>
        <taxon>Pseudomonadati</taxon>
        <taxon>Spirochaetota</taxon>
        <taxon>Spirochaetia</taxon>
        <taxon>Spirochaetales</taxon>
        <taxon>Treponemataceae</taxon>
        <taxon>Treponema</taxon>
    </lineage>
</organism>
<dbReference type="SUPFAM" id="SSF52799">
    <property type="entry name" value="(Phosphotyrosine protein) phosphatases II"/>
    <property type="match status" value="1"/>
</dbReference>
<evidence type="ECO:0000313" key="1">
    <source>
        <dbReference type="EMBL" id="SJZ30413.1"/>
    </source>
</evidence>
<dbReference type="Proteomes" id="UP000190423">
    <property type="component" value="Unassembled WGS sequence"/>
</dbReference>
<dbReference type="EMBL" id="FUWG01000003">
    <property type="protein sequence ID" value="SJZ30413.1"/>
    <property type="molecule type" value="Genomic_DNA"/>
</dbReference>
<dbReference type="InterPro" id="IPR026893">
    <property type="entry name" value="Tyr/Ser_Pase_IphP-type"/>
</dbReference>
<dbReference type="GO" id="GO:0004721">
    <property type="term" value="F:phosphoprotein phosphatase activity"/>
    <property type="evidence" value="ECO:0007669"/>
    <property type="project" value="InterPro"/>
</dbReference>
<dbReference type="RefSeq" id="WP_078932382.1">
    <property type="nucleotide sequence ID" value="NZ_FUWG01000003.1"/>
</dbReference>
<name>A0A1T4JJW2_TREPO</name>
<gene>
    <name evidence="1" type="ORF">SAMN02745149_00454</name>
</gene>
<protein>
    <submittedName>
        <fullName evidence="1">Tyrosine phosphatase family protein</fullName>
    </submittedName>
</protein>
<dbReference type="InterPro" id="IPR029021">
    <property type="entry name" value="Prot-tyrosine_phosphatase-like"/>
</dbReference>
<dbReference type="AlphaFoldDB" id="A0A1T4JJW2"/>
<sequence length="389" mass="44549">MELDFKKYGYMFSDDDTIEFYCEPSDFTNFDENEDIYVTGTFNGWLNTGDSSWKMTRKVSKGKTYFSLVKPVSMIFVPGNTGFPEFRFFGLSSKSNTLLIDKPSFKKYSFNENRLIFKTAEGMEEINRLNTQLVFKKSLSDFDLNCPACRADISNVRLVPGTKCLFRGYNPFKRSKSEFDTEDERLSLVQKAYEIYGIRSDITLNGYEGASSVAGETIPDVIKNIEKEDNRLCVNIDYNLVYFHPDAVDFSCAMRNIALFIISHPGPFYIHCRLGSDRTGVTCAVLAALCGASWKEIAYDYERTSNMGIAEYRNRRLLQYSLTKMLGRNPADSKDLAHLVQSYFIKENILTMAEIKSLIDKLLVPPKKKETGYFDFTENHICAKKNARI</sequence>
<dbReference type="InterPro" id="IPR016130">
    <property type="entry name" value="Tyr_Pase_AS"/>
</dbReference>
<dbReference type="Pfam" id="PF13350">
    <property type="entry name" value="Y_phosphatase3"/>
    <property type="match status" value="1"/>
</dbReference>
<dbReference type="Gene3D" id="3.90.190.10">
    <property type="entry name" value="Protein tyrosine phosphatase superfamily"/>
    <property type="match status" value="1"/>
</dbReference>
<accession>A0A1T4JJW2</accession>
<dbReference type="PROSITE" id="PS00383">
    <property type="entry name" value="TYR_PHOSPHATASE_1"/>
    <property type="match status" value="1"/>
</dbReference>
<evidence type="ECO:0000313" key="2">
    <source>
        <dbReference type="Proteomes" id="UP000190423"/>
    </source>
</evidence>
<keyword evidence="2" id="KW-1185">Reference proteome</keyword>
<dbReference type="STRING" id="261392.SAMN02745149_00454"/>
<dbReference type="GeneID" id="78315775"/>
<proteinExistence type="predicted"/>
<dbReference type="OrthoDB" id="9815473at2"/>